<dbReference type="InterPro" id="IPR052930">
    <property type="entry name" value="TA_antitoxin_MntA"/>
</dbReference>
<evidence type="ECO:0000313" key="2">
    <source>
        <dbReference type="EMBL" id="CUS04392.2"/>
    </source>
</evidence>
<protein>
    <submittedName>
        <fullName evidence="2">DNA polymerase beta domain protein region</fullName>
    </submittedName>
</protein>
<dbReference type="EMBL" id="LN890655">
    <property type="protein sequence ID" value="CUS04392.2"/>
    <property type="molecule type" value="Genomic_DNA"/>
</dbReference>
<proteinExistence type="predicted"/>
<dbReference type="SUPFAM" id="SSF81301">
    <property type="entry name" value="Nucleotidyltransferase"/>
    <property type="match status" value="1"/>
</dbReference>
<gene>
    <name evidence="2" type="ORF">CFX0092_A2514</name>
</gene>
<dbReference type="InterPro" id="IPR041633">
    <property type="entry name" value="Polbeta"/>
</dbReference>
<dbReference type="RefSeq" id="WP_095043727.1">
    <property type="nucleotide sequence ID" value="NZ_LN890655.1"/>
</dbReference>
<dbReference type="KEGG" id="pbf:CFX0092_A2514"/>
<dbReference type="OrthoDB" id="4750at2"/>
<dbReference type="CDD" id="cd05403">
    <property type="entry name" value="NT_KNTase_like"/>
    <property type="match status" value="1"/>
</dbReference>
<evidence type="ECO:0000259" key="1">
    <source>
        <dbReference type="Pfam" id="PF18765"/>
    </source>
</evidence>
<dbReference type="PANTHER" id="PTHR43852:SF3">
    <property type="entry name" value="NUCLEOTIDYLTRANSFERASE"/>
    <property type="match status" value="1"/>
</dbReference>
<feature type="domain" description="Polymerase beta nucleotidyltransferase" evidence="1">
    <location>
        <begin position="11"/>
        <end position="97"/>
    </location>
</feature>
<organism evidence="2 3">
    <name type="scientific">Candidatus Promineifilum breve</name>
    <dbReference type="NCBI Taxonomy" id="1806508"/>
    <lineage>
        <taxon>Bacteria</taxon>
        <taxon>Bacillati</taxon>
        <taxon>Chloroflexota</taxon>
        <taxon>Ardenticatenia</taxon>
        <taxon>Candidatus Promineifilales</taxon>
        <taxon>Candidatus Promineifilaceae</taxon>
        <taxon>Candidatus Promineifilum</taxon>
    </lineage>
</organism>
<dbReference type="PANTHER" id="PTHR43852">
    <property type="entry name" value="NUCLEOTIDYLTRANSFERASE"/>
    <property type="match status" value="1"/>
</dbReference>
<keyword evidence="3" id="KW-1185">Reference proteome</keyword>
<dbReference type="Pfam" id="PF18765">
    <property type="entry name" value="Polbeta"/>
    <property type="match status" value="1"/>
</dbReference>
<dbReference type="AlphaFoldDB" id="A0A160T3R9"/>
<evidence type="ECO:0000313" key="3">
    <source>
        <dbReference type="Proteomes" id="UP000215027"/>
    </source>
</evidence>
<name>A0A160T3R9_9CHLR</name>
<sequence>MSRAIDWEATQPVWESNPDVVAAWAFGSARDGELRWGSDVDIGVLLARRPTFDEQLDLLGRLQDALQLDEVDLVILNDANAILRFEAVSGKRLFVRDMSALAEFVSLTAREYEDEMAQWERAVRLYWRAPTK</sequence>
<dbReference type="NCBIfam" id="NF047752">
    <property type="entry name" value="MntA_antitoxin"/>
    <property type="match status" value="1"/>
</dbReference>
<reference evidence="2" key="1">
    <citation type="submission" date="2016-01" db="EMBL/GenBank/DDBJ databases">
        <authorList>
            <person name="Mcilroy J.S."/>
            <person name="Karst M S."/>
            <person name="Albertsen M."/>
        </authorList>
    </citation>
    <scope>NUCLEOTIDE SEQUENCE</scope>
    <source>
        <strain evidence="2">Cfx-K</strain>
    </source>
</reference>
<dbReference type="InterPro" id="IPR043519">
    <property type="entry name" value="NT_sf"/>
</dbReference>
<dbReference type="Proteomes" id="UP000215027">
    <property type="component" value="Chromosome I"/>
</dbReference>
<accession>A0A160T3R9</accession>
<dbReference type="Gene3D" id="3.30.460.10">
    <property type="entry name" value="Beta Polymerase, domain 2"/>
    <property type="match status" value="1"/>
</dbReference>